<dbReference type="STRING" id="363253.LI0788"/>
<keyword evidence="7" id="KW-0482">Metalloprotease</keyword>
<keyword evidence="5" id="KW-0378">Hydrolase</keyword>
<dbReference type="HOGENOM" id="CLU_026846_4_0_7"/>
<proteinExistence type="predicted"/>
<gene>
    <name evidence="11" type="ordered locus">LI0788</name>
</gene>
<dbReference type="OrthoDB" id="9815245at2"/>
<comment type="cofactor">
    <cofactor evidence="1">
        <name>Zn(2+)</name>
        <dbReference type="ChEBI" id="CHEBI:29105"/>
    </cofactor>
</comment>
<dbReference type="Gene3D" id="3.10.450.350">
    <property type="match status" value="1"/>
</dbReference>
<evidence type="ECO:0000256" key="6">
    <source>
        <dbReference type="ARBA" id="ARBA00022833"/>
    </source>
</evidence>
<comment type="subcellular location">
    <subcellularLocation>
        <location evidence="2">Cell envelope</location>
    </subcellularLocation>
</comment>
<dbReference type="Pfam" id="PF19425">
    <property type="entry name" value="Csd3_N2"/>
    <property type="match status" value="1"/>
</dbReference>
<evidence type="ECO:0000256" key="8">
    <source>
        <dbReference type="SAM" id="Phobius"/>
    </source>
</evidence>
<dbReference type="CDD" id="cd12797">
    <property type="entry name" value="M23_peptidase"/>
    <property type="match status" value="1"/>
</dbReference>
<evidence type="ECO:0000313" key="12">
    <source>
        <dbReference type="Proteomes" id="UP000002430"/>
    </source>
</evidence>
<dbReference type="RefSeq" id="WP_011526871.1">
    <property type="nucleotide sequence ID" value="NC_008011.1"/>
</dbReference>
<evidence type="ECO:0000259" key="9">
    <source>
        <dbReference type="Pfam" id="PF01551"/>
    </source>
</evidence>
<evidence type="ECO:0000256" key="2">
    <source>
        <dbReference type="ARBA" id="ARBA00004196"/>
    </source>
</evidence>
<dbReference type="InterPro" id="IPR050570">
    <property type="entry name" value="Cell_wall_metabolism_enzyme"/>
</dbReference>
<evidence type="ECO:0000256" key="1">
    <source>
        <dbReference type="ARBA" id="ARBA00001947"/>
    </source>
</evidence>
<dbReference type="Proteomes" id="UP000002430">
    <property type="component" value="Chromosome"/>
</dbReference>
<keyword evidence="12" id="KW-1185">Reference proteome</keyword>
<evidence type="ECO:0000259" key="10">
    <source>
        <dbReference type="Pfam" id="PF19425"/>
    </source>
</evidence>
<dbReference type="InterPro" id="IPR045834">
    <property type="entry name" value="Csd3_N2"/>
</dbReference>
<dbReference type="GO" id="GO:0046872">
    <property type="term" value="F:metal ion binding"/>
    <property type="evidence" value="ECO:0007669"/>
    <property type="project" value="UniProtKB-KW"/>
</dbReference>
<evidence type="ECO:0000256" key="3">
    <source>
        <dbReference type="ARBA" id="ARBA00022670"/>
    </source>
</evidence>
<dbReference type="InterPro" id="IPR011055">
    <property type="entry name" value="Dup_hybrid_motif"/>
</dbReference>
<sequence length="444" mass="50475">MQKYYVKTYSTGAIFFIFFLLLIGGYFFFLKHKEIFYSHGKTNEKIFLEERSTSYSFLNSKDNNTIIKKKQDAQQVHIVSGVVKKGQNSFEIIGTHVSPENFYKIVKASEQAHSLKKLRVGQPYTLFKSSSNGSLIRFEYEINQTKKLVIESNNSEFKAYLQPIAYDCQLSCISGVIHSNLFDSIIATGESPLLALSMVDILSFEINFIRDLRVGDSFTILVEKLFKDNVFKGYGKILGVTFYNNGSCYEGYRFIDDNGVEQYYNAEGKSLKRVFLKVPLDFKRISSKYSLNRVHPIYCDVRPHLGIDYAAPFGTPVKSIGNGVIMKAGWGNGFGKMVIVKHKNNIESMYSHLSGFSSNLKVGTKVKQGQVIGYVGSTGLSTGPHLDFRIREKGQYINPEKIFNPRMGPVSPHQLEKYKDFIVEIKSYMDGNRNPEEYTPDSFL</sequence>
<dbReference type="GO" id="GO:0006508">
    <property type="term" value="P:proteolysis"/>
    <property type="evidence" value="ECO:0007669"/>
    <property type="project" value="UniProtKB-KW"/>
</dbReference>
<evidence type="ECO:0000256" key="5">
    <source>
        <dbReference type="ARBA" id="ARBA00022801"/>
    </source>
</evidence>
<keyword evidence="8" id="KW-0812">Transmembrane</keyword>
<feature type="domain" description="M23ase beta-sheet core" evidence="9">
    <location>
        <begin position="303"/>
        <end position="399"/>
    </location>
</feature>
<dbReference type="SUPFAM" id="SSF51261">
    <property type="entry name" value="Duplicated hybrid motif"/>
    <property type="match status" value="1"/>
</dbReference>
<evidence type="ECO:0000256" key="7">
    <source>
        <dbReference type="ARBA" id="ARBA00023049"/>
    </source>
</evidence>
<keyword evidence="8" id="KW-0472">Membrane</keyword>
<name>Q1MQ85_LAWIP</name>
<dbReference type="Pfam" id="PF01551">
    <property type="entry name" value="Peptidase_M23"/>
    <property type="match status" value="1"/>
</dbReference>
<dbReference type="PANTHER" id="PTHR21666">
    <property type="entry name" value="PEPTIDASE-RELATED"/>
    <property type="match status" value="1"/>
</dbReference>
<dbReference type="eggNOG" id="COG0739">
    <property type="taxonomic scope" value="Bacteria"/>
</dbReference>
<keyword evidence="8" id="KW-1133">Transmembrane helix</keyword>
<organism evidence="11 12">
    <name type="scientific">Lawsonia intracellularis (strain PHE/MN1-00)</name>
    <dbReference type="NCBI Taxonomy" id="363253"/>
    <lineage>
        <taxon>Bacteria</taxon>
        <taxon>Pseudomonadati</taxon>
        <taxon>Thermodesulfobacteriota</taxon>
        <taxon>Desulfovibrionia</taxon>
        <taxon>Desulfovibrionales</taxon>
        <taxon>Desulfovibrionaceae</taxon>
        <taxon>Lawsonia</taxon>
    </lineage>
</organism>
<feature type="transmembrane region" description="Helical" evidence="8">
    <location>
        <begin position="12"/>
        <end position="30"/>
    </location>
</feature>
<dbReference type="GO" id="GO:0030313">
    <property type="term" value="C:cell envelope"/>
    <property type="evidence" value="ECO:0007669"/>
    <property type="project" value="UniProtKB-SubCell"/>
</dbReference>
<dbReference type="EMBL" id="AM180252">
    <property type="protein sequence ID" value="CAJ54842.1"/>
    <property type="molecule type" value="Genomic_DNA"/>
</dbReference>
<reference evidence="11 12" key="1">
    <citation type="submission" date="2005-11" db="EMBL/GenBank/DDBJ databases">
        <title>The complete genome sequence of Lawsonia intracellularis: the causative agent of proliferative enteropathy.</title>
        <authorList>
            <person name="Kaur K."/>
            <person name="Zhang Q."/>
            <person name="Beckler D."/>
            <person name="Munir S."/>
            <person name="Li L."/>
            <person name="Kinsley K."/>
            <person name="Herron L."/>
            <person name="Peterson A."/>
            <person name="May B."/>
            <person name="Singh S."/>
            <person name="Gebhart C."/>
            <person name="Kapur V."/>
        </authorList>
    </citation>
    <scope>NUCLEOTIDE SEQUENCE [LARGE SCALE GENOMIC DNA]</scope>
    <source>
        <strain evidence="11 12">PHE/MN1-00</strain>
    </source>
</reference>
<feature type="domain" description="Csd3-like second N-terminal" evidence="10">
    <location>
        <begin position="171"/>
        <end position="289"/>
    </location>
</feature>
<keyword evidence="3" id="KW-0645">Protease</keyword>
<dbReference type="InterPro" id="IPR016047">
    <property type="entry name" value="M23ase_b-sheet_dom"/>
</dbReference>
<keyword evidence="6" id="KW-0862">Zinc</keyword>
<protein>
    <submittedName>
        <fullName evidence="11">Membrane proteins related to metalloendopeptidases</fullName>
    </submittedName>
</protein>
<dbReference type="Gene3D" id="2.70.70.10">
    <property type="entry name" value="Glucose Permease (Domain IIA)"/>
    <property type="match status" value="1"/>
</dbReference>
<dbReference type="AlphaFoldDB" id="Q1MQ85"/>
<dbReference type="KEGG" id="lip:LI0788"/>
<accession>Q1MQ85</accession>
<dbReference type="GO" id="GO:0004222">
    <property type="term" value="F:metalloendopeptidase activity"/>
    <property type="evidence" value="ECO:0007669"/>
    <property type="project" value="TreeGrafter"/>
</dbReference>
<keyword evidence="4" id="KW-0479">Metal-binding</keyword>
<dbReference type="PANTHER" id="PTHR21666:SF288">
    <property type="entry name" value="CELL DIVISION PROTEIN YTFB"/>
    <property type="match status" value="1"/>
</dbReference>
<evidence type="ECO:0000256" key="4">
    <source>
        <dbReference type="ARBA" id="ARBA00022723"/>
    </source>
</evidence>
<evidence type="ECO:0000313" key="11">
    <source>
        <dbReference type="EMBL" id="CAJ54842.1"/>
    </source>
</evidence>